<comment type="caution">
    <text evidence="2">The sequence shown here is derived from an EMBL/GenBank/DDBJ whole genome shotgun (WGS) entry which is preliminary data.</text>
</comment>
<proteinExistence type="predicted"/>
<keyword evidence="1" id="KW-0812">Transmembrane</keyword>
<organism evidence="2 3">
    <name type="scientific">Paraglaciecola algarum</name>
    <dbReference type="NCBI Taxonomy" id="3050085"/>
    <lineage>
        <taxon>Bacteria</taxon>
        <taxon>Pseudomonadati</taxon>
        <taxon>Pseudomonadota</taxon>
        <taxon>Gammaproteobacteria</taxon>
        <taxon>Alteromonadales</taxon>
        <taxon>Alteromonadaceae</taxon>
        <taxon>Paraglaciecola</taxon>
    </lineage>
</organism>
<keyword evidence="1" id="KW-0472">Membrane</keyword>
<sequence length="398" mass="45834">MNLQLLKDYSDIFALLGKLERRDNATLVGTIEFSQNNLDKLNRLIAADLCSAGIDLYKDEVFKATKQLPEFKFEKTYAGYHIQIELVSEKIHDKFFICKDWDTLLSYPQYVLEPVSAVFISDENEIYSTDTPLLKFGRYQNISKVCQLIKQVSNDITTSQDYLIVFGQSLNISFQVDSSVLEYDLDPNPLEELLTADLHKEAKTALVRESLVSFLKQQDKKFRFNHLLTHFNAFSSQLLASYEQYVSNYSFDKVRREYQEKKTQYIVKINKVFDEVATKTFAIPAGVWLATSQIEMAQVNTLEFYKNITFIITVLVLGVIVCLNLLGQFSSLKALKSEYKPLFERLENEVGADKDDFENSKNELSNRYEVVWWKLAFSVSITIVLFIVVIVLVCKAAN</sequence>
<name>A0ABS9D8T2_9ALTE</name>
<keyword evidence="3" id="KW-1185">Reference proteome</keyword>
<evidence type="ECO:0008006" key="4">
    <source>
        <dbReference type="Google" id="ProtNLM"/>
    </source>
</evidence>
<protein>
    <recommendedName>
        <fullName evidence="4">Phage-related membrane protein</fullName>
    </recommendedName>
</protein>
<reference evidence="2 3" key="1">
    <citation type="submission" date="2022-01" db="EMBL/GenBank/DDBJ databases">
        <title>Paraglaciecola sp. G1-23.</title>
        <authorList>
            <person name="Jin M.S."/>
            <person name="Han D.M."/>
            <person name="Kim H.M."/>
            <person name="Jeon C.O."/>
        </authorList>
    </citation>
    <scope>NUCLEOTIDE SEQUENCE [LARGE SCALE GENOMIC DNA]</scope>
    <source>
        <strain evidence="2 3">G1-23</strain>
    </source>
</reference>
<dbReference type="Proteomes" id="UP001521137">
    <property type="component" value="Unassembled WGS sequence"/>
</dbReference>
<keyword evidence="1" id="KW-1133">Transmembrane helix</keyword>
<gene>
    <name evidence="2" type="ORF">L0668_11815</name>
</gene>
<feature type="transmembrane region" description="Helical" evidence="1">
    <location>
        <begin position="308"/>
        <end position="327"/>
    </location>
</feature>
<feature type="transmembrane region" description="Helical" evidence="1">
    <location>
        <begin position="371"/>
        <end position="394"/>
    </location>
</feature>
<accession>A0ABS9D8T2</accession>
<dbReference type="RefSeq" id="WP_235312821.1">
    <property type="nucleotide sequence ID" value="NZ_JAKGAS010000006.1"/>
</dbReference>
<dbReference type="EMBL" id="JAKGAS010000006">
    <property type="protein sequence ID" value="MCF2948797.1"/>
    <property type="molecule type" value="Genomic_DNA"/>
</dbReference>
<evidence type="ECO:0000256" key="1">
    <source>
        <dbReference type="SAM" id="Phobius"/>
    </source>
</evidence>
<evidence type="ECO:0000313" key="3">
    <source>
        <dbReference type="Proteomes" id="UP001521137"/>
    </source>
</evidence>
<evidence type="ECO:0000313" key="2">
    <source>
        <dbReference type="EMBL" id="MCF2948797.1"/>
    </source>
</evidence>